<dbReference type="InterPro" id="IPR006311">
    <property type="entry name" value="TAT_signal"/>
</dbReference>
<name>A0A502FS48_9SPHN</name>
<organism evidence="5 6">
    <name type="scientific">Sphingomonas glacialis</name>
    <dbReference type="NCBI Taxonomy" id="658225"/>
    <lineage>
        <taxon>Bacteria</taxon>
        <taxon>Pseudomonadati</taxon>
        <taxon>Pseudomonadota</taxon>
        <taxon>Alphaproteobacteria</taxon>
        <taxon>Sphingomonadales</taxon>
        <taxon>Sphingomonadaceae</taxon>
        <taxon>Sphingomonas</taxon>
    </lineage>
</organism>
<feature type="domain" description="Apiosidase-like catalytic" evidence="2">
    <location>
        <begin position="127"/>
        <end position="383"/>
    </location>
</feature>
<feature type="signal peptide" evidence="1">
    <location>
        <begin position="1"/>
        <end position="25"/>
    </location>
</feature>
<gene>
    <name evidence="5" type="ORF">EAH76_15665</name>
</gene>
<dbReference type="Proteomes" id="UP000319931">
    <property type="component" value="Unassembled WGS sequence"/>
</dbReference>
<dbReference type="Pfam" id="PF16586">
    <property type="entry name" value="DUF5060"/>
    <property type="match status" value="1"/>
</dbReference>
<evidence type="ECO:0000313" key="5">
    <source>
        <dbReference type="EMBL" id="TPG52264.1"/>
    </source>
</evidence>
<dbReference type="Gene3D" id="3.20.20.80">
    <property type="entry name" value="Glycosidases"/>
    <property type="match status" value="1"/>
</dbReference>
<keyword evidence="1" id="KW-0732">Signal</keyword>
<sequence length="525" mass="58991">MSVSRRHVLRGAIAVGTVAATPAMAAAAPARIERWGVHEIVLQGPSQGNSFDDVHVAATFTCDGMQVTVPGFYDGEGVYRIRFSPPELGRWSWRSQSNVEPLDGKAGVLQCIEPARDNHGPVRVTRDGYHFAYADGTPFRQIGTTSYSWALQSDAKCVETLATLRTAPFNKMRMCLFPNVASVATNPFARAGAGLHDWDPARPDPAYFRRFEDRIRRLGELGIEADLILYHPYDAKRGYSDMTRSDDERYLRYVAARFGAFRNVWWAMGNEYDAILTKTVADWDHLFEVLQAADPHDRLRSIHQITVYYDHRKPWITHASVQNGAAVMDDVPAQLHRSFALKPVIFDEVLYEGNSDKRWGRLKGEELVERFWWGTIGGTYVGHSETFSDDHNADTSWLGQGGKLIGTSVPRLAFLRRILEAAPAPGIEPIDTWGGYHLAGKKFEYYLRYFGAARPSEWAVTLPGRANDTHGSYRAEVIDTWNMTITPVDGVFAMSPRDAYDFHDPKRPTLALPGTPWQAVRLIKV</sequence>
<dbReference type="SUPFAM" id="SSF51445">
    <property type="entry name" value="(Trans)glycosidases"/>
    <property type="match status" value="1"/>
</dbReference>
<dbReference type="PANTHER" id="PTHR37836:SF2">
    <property type="entry name" value="DUF4038 DOMAIN-CONTAINING PROTEIN"/>
    <property type="match status" value="1"/>
</dbReference>
<feature type="chain" id="PRO_5021210882" evidence="1">
    <location>
        <begin position="26"/>
        <end position="525"/>
    </location>
</feature>
<dbReference type="InterPro" id="IPR025277">
    <property type="entry name" value="Apiosidase-like_cat_dom"/>
</dbReference>
<dbReference type="EMBL" id="RCZC01000004">
    <property type="protein sequence ID" value="TPG52264.1"/>
    <property type="molecule type" value="Genomic_DNA"/>
</dbReference>
<dbReference type="PANTHER" id="PTHR37836">
    <property type="entry name" value="LMO1036 PROTEIN"/>
    <property type="match status" value="1"/>
</dbReference>
<dbReference type="InterPro" id="IPR017853">
    <property type="entry name" value="GH"/>
</dbReference>
<dbReference type="Gene3D" id="2.60.40.10">
    <property type="entry name" value="Immunoglobulins"/>
    <property type="match status" value="1"/>
</dbReference>
<dbReference type="AlphaFoldDB" id="A0A502FS48"/>
<evidence type="ECO:0000313" key="6">
    <source>
        <dbReference type="Proteomes" id="UP000319931"/>
    </source>
</evidence>
<comment type="caution">
    <text evidence="5">The sequence shown here is derived from an EMBL/GenBank/DDBJ whole genome shotgun (WGS) entry which is preliminary data.</text>
</comment>
<dbReference type="Pfam" id="PF13204">
    <property type="entry name" value="Apiosidase"/>
    <property type="match status" value="1"/>
</dbReference>
<dbReference type="PROSITE" id="PS51318">
    <property type="entry name" value="TAT"/>
    <property type="match status" value="1"/>
</dbReference>
<dbReference type="InterPro" id="IPR032260">
    <property type="entry name" value="DUF5060"/>
</dbReference>
<dbReference type="Gene3D" id="2.60.40.3950">
    <property type="match status" value="1"/>
</dbReference>
<evidence type="ECO:0000259" key="4">
    <source>
        <dbReference type="Pfam" id="PF18310"/>
    </source>
</evidence>
<evidence type="ECO:0000259" key="2">
    <source>
        <dbReference type="Pfam" id="PF13204"/>
    </source>
</evidence>
<feature type="domain" description="DUF5060" evidence="3">
    <location>
        <begin position="32"/>
        <end position="98"/>
    </location>
</feature>
<dbReference type="Pfam" id="PF18310">
    <property type="entry name" value="DUF5605"/>
    <property type="match status" value="1"/>
</dbReference>
<feature type="domain" description="DUF5605" evidence="4">
    <location>
        <begin position="437"/>
        <end position="522"/>
    </location>
</feature>
<dbReference type="InterPro" id="IPR013783">
    <property type="entry name" value="Ig-like_fold"/>
</dbReference>
<protein>
    <submittedName>
        <fullName evidence="5">DUF4038 domain-containing protein</fullName>
    </submittedName>
</protein>
<evidence type="ECO:0000259" key="3">
    <source>
        <dbReference type="Pfam" id="PF16586"/>
    </source>
</evidence>
<dbReference type="InterPro" id="IPR041239">
    <property type="entry name" value="DUF5605"/>
</dbReference>
<dbReference type="RefSeq" id="WP_140851215.1">
    <property type="nucleotide sequence ID" value="NZ_RCZC01000004.1"/>
</dbReference>
<dbReference type="OrthoDB" id="127163at2"/>
<accession>A0A502FS48</accession>
<evidence type="ECO:0000256" key="1">
    <source>
        <dbReference type="SAM" id="SignalP"/>
    </source>
</evidence>
<proteinExistence type="predicted"/>
<reference evidence="5 6" key="1">
    <citation type="journal article" date="2019" name="Environ. Microbiol.">
        <title>Species interactions and distinct microbial communities in high Arctic permafrost affected cryosols are associated with the CH4 and CO2 gas fluxes.</title>
        <authorList>
            <person name="Altshuler I."/>
            <person name="Hamel J."/>
            <person name="Turney S."/>
            <person name="Magnuson E."/>
            <person name="Levesque R."/>
            <person name="Greer C."/>
            <person name="Whyte L.G."/>
        </authorList>
    </citation>
    <scope>NUCLEOTIDE SEQUENCE [LARGE SCALE GENOMIC DNA]</scope>
    <source>
        <strain evidence="5 6">E6.1</strain>
    </source>
</reference>
<keyword evidence="6" id="KW-1185">Reference proteome</keyword>